<dbReference type="Pfam" id="PF00076">
    <property type="entry name" value="RRM_1"/>
    <property type="match status" value="1"/>
</dbReference>
<evidence type="ECO:0000256" key="2">
    <source>
        <dbReference type="ARBA" id="ARBA00022884"/>
    </source>
</evidence>
<evidence type="ECO:0000313" key="3">
    <source>
        <dbReference type="EMBL" id="CAD7225703.1"/>
    </source>
</evidence>
<protein>
    <submittedName>
        <fullName evidence="3">Uncharacterized protein</fullName>
    </submittedName>
</protein>
<proteinExistence type="predicted"/>
<reference evidence="3" key="1">
    <citation type="submission" date="2020-11" db="EMBL/GenBank/DDBJ databases">
        <authorList>
            <person name="Tran Van P."/>
        </authorList>
    </citation>
    <scope>NUCLEOTIDE SEQUENCE</scope>
</reference>
<keyword evidence="2" id="KW-0694">RNA-binding</keyword>
<accession>A0A7R8ZJ59</accession>
<dbReference type="EMBL" id="OB660640">
    <property type="protein sequence ID" value="CAD7225703.1"/>
    <property type="molecule type" value="Genomic_DNA"/>
</dbReference>
<dbReference type="AlphaFoldDB" id="A0A7R8ZJ59"/>
<dbReference type="SUPFAM" id="SSF54928">
    <property type="entry name" value="RNA-binding domain, RBD"/>
    <property type="match status" value="1"/>
</dbReference>
<keyword evidence="1" id="KW-0677">Repeat</keyword>
<dbReference type="Gene3D" id="3.30.70.330">
    <property type="match status" value="1"/>
</dbReference>
<dbReference type="PANTHER" id="PTHR24012">
    <property type="entry name" value="RNA BINDING PROTEIN"/>
    <property type="match status" value="1"/>
</dbReference>
<sequence>MALQSQAQQLTIQNIGAQGDNVLQVHLNNMVQHFGRVISVKILRDASGRGTGTGFARMESKDVCEQIISHYNGKFILAGSNKPLVVKFANKSNNGRYRGSCSAAGDPEISPRNLTMAVYLQTTQTPSPYYLPQPTIGRYLTPPPPPRMMHGAQSQAYCIKMANNKYESCCALNANESKPSLLVYVPSSMLLSRT</sequence>
<dbReference type="GO" id="GO:0003723">
    <property type="term" value="F:RNA binding"/>
    <property type="evidence" value="ECO:0007669"/>
    <property type="project" value="UniProtKB-UniRule"/>
</dbReference>
<dbReference type="SMART" id="SM00360">
    <property type="entry name" value="RRM"/>
    <property type="match status" value="1"/>
</dbReference>
<dbReference type="InterPro" id="IPR012677">
    <property type="entry name" value="Nucleotide-bd_a/b_plait_sf"/>
</dbReference>
<evidence type="ECO:0000256" key="1">
    <source>
        <dbReference type="ARBA" id="ARBA00022737"/>
    </source>
</evidence>
<dbReference type="PROSITE" id="PS50102">
    <property type="entry name" value="RRM"/>
    <property type="match status" value="1"/>
</dbReference>
<organism evidence="3">
    <name type="scientific">Cyprideis torosa</name>
    <dbReference type="NCBI Taxonomy" id="163714"/>
    <lineage>
        <taxon>Eukaryota</taxon>
        <taxon>Metazoa</taxon>
        <taxon>Ecdysozoa</taxon>
        <taxon>Arthropoda</taxon>
        <taxon>Crustacea</taxon>
        <taxon>Oligostraca</taxon>
        <taxon>Ostracoda</taxon>
        <taxon>Podocopa</taxon>
        <taxon>Podocopida</taxon>
        <taxon>Cytherocopina</taxon>
        <taxon>Cytheroidea</taxon>
        <taxon>Cytherideidae</taxon>
        <taxon>Cyprideis</taxon>
    </lineage>
</organism>
<dbReference type="InterPro" id="IPR035979">
    <property type="entry name" value="RBD_domain_sf"/>
</dbReference>
<dbReference type="OrthoDB" id="271725at2759"/>
<gene>
    <name evidence="3" type="ORF">CTOB1V02_LOCUS3635</name>
</gene>
<name>A0A7R8ZJ59_9CRUS</name>
<dbReference type="InterPro" id="IPR000504">
    <property type="entry name" value="RRM_dom"/>
</dbReference>